<keyword evidence="2" id="KW-0732">Signal</keyword>
<keyword evidence="4" id="KW-0106">Calcium</keyword>
<evidence type="ECO:0000256" key="2">
    <source>
        <dbReference type="ARBA" id="ARBA00022729"/>
    </source>
</evidence>
<keyword evidence="8" id="KW-1133">Transmembrane helix</keyword>
<keyword evidence="8" id="KW-0812">Transmembrane</keyword>
<evidence type="ECO:0000256" key="6">
    <source>
        <dbReference type="ARBA" id="ARBA00023180"/>
    </source>
</evidence>
<reference evidence="11" key="1">
    <citation type="submission" date="2017-01" db="EMBL/GenBank/DDBJ databases">
        <title>Comparative genomics of anhydrobiosis in the tardigrade Hypsibius dujardini.</title>
        <authorList>
            <person name="Yoshida Y."/>
            <person name="Koutsovoulos G."/>
            <person name="Laetsch D."/>
            <person name="Stevens L."/>
            <person name="Kumar S."/>
            <person name="Horikawa D."/>
            <person name="Ishino K."/>
            <person name="Komine S."/>
            <person name="Tomita M."/>
            <person name="Blaxter M."/>
            <person name="Arakawa K."/>
        </authorList>
    </citation>
    <scope>NUCLEOTIDE SEQUENCE [LARGE SCALE GENOMIC DNA]</scope>
    <source>
        <strain evidence="11">Z151</strain>
    </source>
</reference>
<dbReference type="OrthoDB" id="10045365at2759"/>
<dbReference type="Proteomes" id="UP000192578">
    <property type="component" value="Unassembled WGS sequence"/>
</dbReference>
<evidence type="ECO:0000256" key="1">
    <source>
        <dbReference type="ARBA" id="ARBA00022536"/>
    </source>
</evidence>
<keyword evidence="8" id="KW-0472">Membrane</keyword>
<keyword evidence="11" id="KW-1185">Reference proteome</keyword>
<accession>A0A1W0WBN2</accession>
<feature type="region of interest" description="Disordered" evidence="7">
    <location>
        <begin position="114"/>
        <end position="136"/>
    </location>
</feature>
<dbReference type="InterPro" id="IPR001881">
    <property type="entry name" value="EGF-like_Ca-bd_dom"/>
</dbReference>
<evidence type="ECO:0000256" key="5">
    <source>
        <dbReference type="ARBA" id="ARBA00023157"/>
    </source>
</evidence>
<dbReference type="EMBL" id="MTYJ01000140">
    <property type="protein sequence ID" value="OQV12626.1"/>
    <property type="molecule type" value="Genomic_DNA"/>
</dbReference>
<feature type="domain" description="EGF-like calcium-binding" evidence="9">
    <location>
        <begin position="282"/>
        <end position="325"/>
    </location>
</feature>
<sequence length="337" mass="35724">MFPVVTSSLLRISCVPKVAGAMDSSNENLLDRSVLYAFEKDHGRSIHSFQREPVGHSECYTLAPKPAYRRRSSYACCTVRTVVCTLLLILILGGAIGLGVCYFLGVGSFGRDDGGESPAGSNATDSTGADVARPWNSTEDPSMFVAAVIHPGAKILIRPPETGRVVAPSPSLPITVLAAPDNGPSTNNCTTTPSQCHRSATCQEGVCRCGPGLTGDGVTSCVAAAVPVLPVLPVLFSDLQICHPNQKRPCCCNAHCVHNVTAGYAACQCKKGYERKGARCVDVDECRSKDLNTCPEGTSDCFNVGGGHRCICRERGAIYDGTVCSLERTAILRGRRQ</sequence>
<dbReference type="Gene3D" id="2.10.25.10">
    <property type="entry name" value="Laminin"/>
    <property type="match status" value="1"/>
</dbReference>
<comment type="caution">
    <text evidence="10">The sequence shown here is derived from an EMBL/GenBank/DDBJ whole genome shotgun (WGS) entry which is preliminary data.</text>
</comment>
<dbReference type="PANTHER" id="PTHR24039">
    <property type="entry name" value="FIBRILLIN-RELATED"/>
    <property type="match status" value="1"/>
</dbReference>
<keyword evidence="6" id="KW-0325">Glycoprotein</keyword>
<evidence type="ECO:0000313" key="11">
    <source>
        <dbReference type="Proteomes" id="UP000192578"/>
    </source>
</evidence>
<evidence type="ECO:0000256" key="4">
    <source>
        <dbReference type="ARBA" id="ARBA00022837"/>
    </source>
</evidence>
<evidence type="ECO:0000256" key="3">
    <source>
        <dbReference type="ARBA" id="ARBA00022737"/>
    </source>
</evidence>
<feature type="transmembrane region" description="Helical" evidence="8">
    <location>
        <begin position="79"/>
        <end position="105"/>
    </location>
</feature>
<name>A0A1W0WBN2_HYPEX</name>
<dbReference type="AlphaFoldDB" id="A0A1W0WBN2"/>
<proteinExistence type="predicted"/>
<dbReference type="GO" id="GO:0005509">
    <property type="term" value="F:calcium ion binding"/>
    <property type="evidence" value="ECO:0007669"/>
    <property type="project" value="InterPro"/>
</dbReference>
<evidence type="ECO:0000256" key="8">
    <source>
        <dbReference type="SAM" id="Phobius"/>
    </source>
</evidence>
<gene>
    <name evidence="10" type="ORF">BV898_13116</name>
</gene>
<evidence type="ECO:0000256" key="7">
    <source>
        <dbReference type="SAM" id="MobiDB-lite"/>
    </source>
</evidence>
<keyword evidence="5" id="KW-1015">Disulfide bond</keyword>
<dbReference type="SMART" id="SM00179">
    <property type="entry name" value="EGF_CA"/>
    <property type="match status" value="1"/>
</dbReference>
<protein>
    <recommendedName>
        <fullName evidence="9">EGF-like calcium-binding domain-containing protein</fullName>
    </recommendedName>
</protein>
<evidence type="ECO:0000259" key="9">
    <source>
        <dbReference type="SMART" id="SM00179"/>
    </source>
</evidence>
<organism evidence="10 11">
    <name type="scientific">Hypsibius exemplaris</name>
    <name type="common">Freshwater tardigrade</name>
    <dbReference type="NCBI Taxonomy" id="2072580"/>
    <lineage>
        <taxon>Eukaryota</taxon>
        <taxon>Metazoa</taxon>
        <taxon>Ecdysozoa</taxon>
        <taxon>Tardigrada</taxon>
        <taxon>Eutardigrada</taxon>
        <taxon>Parachela</taxon>
        <taxon>Hypsibioidea</taxon>
        <taxon>Hypsibiidae</taxon>
        <taxon>Hypsibius</taxon>
    </lineage>
</organism>
<dbReference type="PANTHER" id="PTHR24039:SF28">
    <property type="entry name" value="EGF-LIKE DOMAIN-CONTAINING PROTEIN"/>
    <property type="match status" value="1"/>
</dbReference>
<keyword evidence="1" id="KW-0245">EGF-like domain</keyword>
<keyword evidence="3" id="KW-0677">Repeat</keyword>
<evidence type="ECO:0000313" key="10">
    <source>
        <dbReference type="EMBL" id="OQV12626.1"/>
    </source>
</evidence>